<dbReference type="Gene3D" id="1.25.40.20">
    <property type="entry name" value="Ankyrin repeat-containing domain"/>
    <property type="match status" value="2"/>
</dbReference>
<dbReference type="Pfam" id="PF12796">
    <property type="entry name" value="Ank_2"/>
    <property type="match status" value="3"/>
</dbReference>
<comment type="similarity">
    <text evidence="1">Belongs to the UPF0507 family.</text>
</comment>
<dbReference type="InterPro" id="IPR002110">
    <property type="entry name" value="Ankyrin_rpt"/>
</dbReference>
<dbReference type="EMBL" id="MCOG01000053">
    <property type="protein sequence ID" value="ORY64705.1"/>
    <property type="molecule type" value="Genomic_DNA"/>
</dbReference>
<dbReference type="SMART" id="SM00248">
    <property type="entry name" value="ANK"/>
    <property type="match status" value="7"/>
</dbReference>
<dbReference type="PROSITE" id="PS50088">
    <property type="entry name" value="ANK_REPEAT"/>
    <property type="match status" value="2"/>
</dbReference>
<dbReference type="InterPro" id="IPR036770">
    <property type="entry name" value="Ankyrin_rpt-contain_sf"/>
</dbReference>
<dbReference type="AlphaFoldDB" id="A0A1Y2E1G1"/>
<dbReference type="GO" id="GO:0005770">
    <property type="term" value="C:late endosome"/>
    <property type="evidence" value="ECO:0007669"/>
    <property type="project" value="TreeGrafter"/>
</dbReference>
<evidence type="ECO:0000256" key="1">
    <source>
        <dbReference type="ARBA" id="ARBA00007428"/>
    </source>
</evidence>
<organism evidence="6 7">
    <name type="scientific">Neocallimastix californiae</name>
    <dbReference type="NCBI Taxonomy" id="1754190"/>
    <lineage>
        <taxon>Eukaryota</taxon>
        <taxon>Fungi</taxon>
        <taxon>Fungi incertae sedis</taxon>
        <taxon>Chytridiomycota</taxon>
        <taxon>Chytridiomycota incertae sedis</taxon>
        <taxon>Neocallimastigomycetes</taxon>
        <taxon>Neocallimastigales</taxon>
        <taxon>Neocallimastigaceae</taxon>
        <taxon>Neocallimastix</taxon>
    </lineage>
</organism>
<evidence type="ECO:0000259" key="5">
    <source>
        <dbReference type="PROSITE" id="PS51205"/>
    </source>
</evidence>
<dbReference type="STRING" id="1754190.A0A1Y2E1G1"/>
<dbReference type="SUPFAM" id="SSF48403">
    <property type="entry name" value="Ankyrin repeat"/>
    <property type="match status" value="1"/>
</dbReference>
<dbReference type="PANTHER" id="PTHR24170">
    <property type="entry name" value="ANKYRIN REPEAT DOMAIN-CONTAINING PROTEIN 27"/>
    <property type="match status" value="1"/>
</dbReference>
<feature type="region of interest" description="Disordered" evidence="4">
    <location>
        <begin position="455"/>
        <end position="483"/>
    </location>
</feature>
<feature type="coiled-coil region" evidence="3">
    <location>
        <begin position="1112"/>
        <end position="1139"/>
    </location>
</feature>
<dbReference type="Gene3D" id="1.20.1270.60">
    <property type="entry name" value="Arfaptin homology (AH) domain/BAR domain"/>
    <property type="match status" value="1"/>
</dbReference>
<dbReference type="OrthoDB" id="7464126at2759"/>
<dbReference type="InterPro" id="IPR037191">
    <property type="entry name" value="VPS9_dom_sf"/>
</dbReference>
<dbReference type="GO" id="GO:0097422">
    <property type="term" value="C:tubular endosome"/>
    <property type="evidence" value="ECO:0007669"/>
    <property type="project" value="TreeGrafter"/>
</dbReference>
<proteinExistence type="inferred from homology"/>
<evidence type="ECO:0000256" key="3">
    <source>
        <dbReference type="SAM" id="Coils"/>
    </source>
</evidence>
<dbReference type="PROSITE" id="PS51205">
    <property type="entry name" value="VPS9"/>
    <property type="match status" value="1"/>
</dbReference>
<feature type="coiled-coil region" evidence="3">
    <location>
        <begin position="1003"/>
        <end position="1047"/>
    </location>
</feature>
<keyword evidence="2" id="KW-0040">ANK repeat</keyword>
<dbReference type="GO" id="GO:0045022">
    <property type="term" value="P:early endosome to late endosome transport"/>
    <property type="evidence" value="ECO:0007669"/>
    <property type="project" value="TreeGrafter"/>
</dbReference>
<dbReference type="SUPFAM" id="SSF109993">
    <property type="entry name" value="VPS9 domain"/>
    <property type="match status" value="1"/>
</dbReference>
<dbReference type="PROSITE" id="PS50297">
    <property type="entry name" value="ANK_REP_REGION"/>
    <property type="match status" value="2"/>
</dbReference>
<protein>
    <submittedName>
        <fullName evidence="6">Ankyrin</fullName>
    </submittedName>
</protein>
<dbReference type="Gene3D" id="1.20.1050.80">
    <property type="entry name" value="VPS9 domain"/>
    <property type="match status" value="1"/>
</dbReference>
<feature type="repeat" description="ANK" evidence="2">
    <location>
        <begin position="648"/>
        <end position="680"/>
    </location>
</feature>
<reference evidence="6 7" key="1">
    <citation type="submission" date="2016-08" db="EMBL/GenBank/DDBJ databases">
        <title>A Parts List for Fungal Cellulosomes Revealed by Comparative Genomics.</title>
        <authorList>
            <consortium name="DOE Joint Genome Institute"/>
            <person name="Haitjema C.H."/>
            <person name="Gilmore S.P."/>
            <person name="Henske J.K."/>
            <person name="Solomon K.V."/>
            <person name="De Groot R."/>
            <person name="Kuo A."/>
            <person name="Mondo S.J."/>
            <person name="Salamov A.A."/>
            <person name="Labutti K."/>
            <person name="Zhao Z."/>
            <person name="Chiniquy J."/>
            <person name="Barry K."/>
            <person name="Brewer H.M."/>
            <person name="Purvine S.O."/>
            <person name="Wright A.T."/>
            <person name="Boxma B."/>
            <person name="Van Alen T."/>
            <person name="Hackstein J.H."/>
            <person name="Baker S.E."/>
            <person name="Grigoriev I.V."/>
            <person name="O'Malley M.A."/>
        </authorList>
    </citation>
    <scope>NUCLEOTIDE SEQUENCE [LARGE SCALE GENOMIC DNA]</scope>
    <source>
        <strain evidence="6 7">G1</strain>
    </source>
</reference>
<sequence length="1251" mass="144076">MANINKVTTLLFPSIVNETLTVNQIAQNAYENDIENVQNNLMMNLIRNKYTNLLDILFQSEGILCLPVKTLFKKSDEALITEDYISSYILKVTPSEFKYETINGKNVIINGSIISTDEGFSSRNSAQIIFENDYTNDTQGFSRTFTIYFIDSFLIELERESNSSTNEIHPSISINQGINIISALPDENINTLQLFTDRTMDNIVQNLNTEESIKTEVENLFNFTRNMIEGLHSNDIAELLGKSNISPDSLEKYIEQHVQEKTYDIVFFKLCSLKSKEDSDLMDSINSVQYIDLPQIGLSYELADNLDRAVKHFKLISTLRTPMEKIKCLTNSIRILMSQPIYLSTDSLFDDKKDEHVVLSADQLIPLVLLLLLRSNVLNLMSNLCYMKDFSLTIDVNYGEQGFALSTLEAVFLYLQNIQPSWIDLSNRNNKLWKTLKTGTLEEFKNIYNEEKEKVNKKDSSQLKNDNDSHKEEDDENKQNDDLHQFNIVPIENVIEAKDKNGNDLVLLAAEAGRVDIMQFLVEEMDHSLYTKNYEGNNPMHLAILNDRKDLIKFLSSLPLTTKDYEKKHMDYQESFLRSSSYTSLINLGETEDASATPQKIIKILMNKQNHERITPQMLLIKNSKHKLLDCFQNEYLDLLSINEPSFSFDTPLILACKEGHYELVKFLIQHGADICFQNPLGNTAFHYADETSIKILLDHCQEWDRLPASARSPTKPDPNIKNKESLTPLIYHCREKHDRVVAEMLNYPCVDIKCQDNDGRTCLHYTCSNNALELLKKLVLNCKIDINSKTREGNTPLHTAVYKNNLDMIKFLLEHEADPTIKNNKNKSPKAFTENDDIISLIDDYIIINKRGKKNEKFALVTRGKIKDNTIYFFLKSGNYGDMRSITTVQRSLSDFTFLRQEIVFEYPHACITNLKDFANVPRLITNNDITPAASDKIIKKCILRINKMLSLFLKHKIYSEHELFGEFLILPSLNVDLISERTKIKCQSLKEQISNQYSFSVENIDENLKKLKAQESKLNQDINSVKQLSNVMKKLSKNHKELSNSYRRIRYGIGKPSSLILEDKRPVLNTLKKLSNGYYNEELLDIYDFSDLFADLVNDIHGAKTSIPYYEDLAQQYQNLAKRHKVLTNSIKVLEDQEKNNYGPPEDERFELLSNFNKDYDILTDKLHSLASMINFVTPHISMDLKTFNIWYEQEIASIFAKYITKEIEISKSNTSELKDAINIIKNLKKDLKSIPSTETNTETEATKK</sequence>
<dbReference type="InterPro" id="IPR003123">
    <property type="entry name" value="VPS9"/>
</dbReference>
<dbReference type="Pfam" id="PF02204">
    <property type="entry name" value="VPS9"/>
    <property type="match status" value="1"/>
</dbReference>
<dbReference type="GO" id="GO:0000149">
    <property type="term" value="F:SNARE binding"/>
    <property type="evidence" value="ECO:0007669"/>
    <property type="project" value="TreeGrafter"/>
</dbReference>
<keyword evidence="3" id="KW-0175">Coiled coil</keyword>
<feature type="domain" description="VPS9" evidence="5">
    <location>
        <begin position="275"/>
        <end position="424"/>
    </location>
</feature>
<dbReference type="GO" id="GO:0030133">
    <property type="term" value="C:transport vesicle"/>
    <property type="evidence" value="ECO:0007669"/>
    <property type="project" value="TreeGrafter"/>
</dbReference>
<gene>
    <name evidence="6" type="ORF">LY90DRAFT_668089</name>
</gene>
<dbReference type="InterPro" id="IPR051248">
    <property type="entry name" value="UPF0507/Ank_repeat_27"/>
</dbReference>
<evidence type="ECO:0000256" key="2">
    <source>
        <dbReference type="PROSITE-ProRule" id="PRU00023"/>
    </source>
</evidence>
<evidence type="ECO:0000313" key="6">
    <source>
        <dbReference type="EMBL" id="ORY64705.1"/>
    </source>
</evidence>
<dbReference type="GO" id="GO:0005769">
    <property type="term" value="C:early endosome"/>
    <property type="evidence" value="ECO:0007669"/>
    <property type="project" value="TreeGrafter"/>
</dbReference>
<feature type="repeat" description="ANK" evidence="2">
    <location>
        <begin position="793"/>
        <end position="825"/>
    </location>
</feature>
<dbReference type="SMART" id="SM00167">
    <property type="entry name" value="VPS9"/>
    <property type="match status" value="1"/>
</dbReference>
<dbReference type="InterPro" id="IPR027267">
    <property type="entry name" value="AH/BAR_dom_sf"/>
</dbReference>
<evidence type="ECO:0000313" key="7">
    <source>
        <dbReference type="Proteomes" id="UP000193920"/>
    </source>
</evidence>
<comment type="caution">
    <text evidence="6">The sequence shown here is derived from an EMBL/GenBank/DDBJ whole genome shotgun (WGS) entry which is preliminary data.</text>
</comment>
<dbReference type="PANTHER" id="PTHR24170:SF1">
    <property type="entry name" value="DOMAIN PROTEIN, PUTATIVE (AFU_ORTHOLOGUE AFUA_1G09870)-RELATED"/>
    <property type="match status" value="1"/>
</dbReference>
<name>A0A1Y2E1G1_9FUNG</name>
<dbReference type="GO" id="GO:0005886">
    <property type="term" value="C:plasma membrane"/>
    <property type="evidence" value="ECO:0007669"/>
    <property type="project" value="TreeGrafter"/>
</dbReference>
<accession>A0A1Y2E1G1</accession>
<dbReference type="Proteomes" id="UP000193920">
    <property type="component" value="Unassembled WGS sequence"/>
</dbReference>
<keyword evidence="7" id="KW-1185">Reference proteome</keyword>
<dbReference type="GO" id="GO:0005085">
    <property type="term" value="F:guanyl-nucleotide exchange factor activity"/>
    <property type="evidence" value="ECO:0007669"/>
    <property type="project" value="TreeGrafter"/>
</dbReference>
<evidence type="ECO:0000256" key="4">
    <source>
        <dbReference type="SAM" id="MobiDB-lite"/>
    </source>
</evidence>